<evidence type="ECO:0000313" key="2">
    <source>
        <dbReference type="Proteomes" id="UP000645390"/>
    </source>
</evidence>
<keyword evidence="2" id="KW-1185">Reference proteome</keyword>
<dbReference type="EMBL" id="BMDJ01000001">
    <property type="protein sequence ID" value="GGI22179.1"/>
    <property type="molecule type" value="Genomic_DNA"/>
</dbReference>
<comment type="caution">
    <text evidence="1">The sequence shown here is derived from an EMBL/GenBank/DDBJ whole genome shotgun (WGS) entry which is preliminary data.</text>
</comment>
<evidence type="ECO:0008006" key="3">
    <source>
        <dbReference type="Google" id="ProtNLM"/>
    </source>
</evidence>
<reference evidence="2" key="1">
    <citation type="journal article" date="2019" name="Int. J. Syst. Evol. Microbiol.">
        <title>The Global Catalogue of Microorganisms (GCM) 10K type strain sequencing project: providing services to taxonomists for standard genome sequencing and annotation.</title>
        <authorList>
            <consortium name="The Broad Institute Genomics Platform"/>
            <consortium name="The Broad Institute Genome Sequencing Center for Infectious Disease"/>
            <person name="Wu L."/>
            <person name="Ma J."/>
        </authorList>
    </citation>
    <scope>NUCLEOTIDE SEQUENCE [LARGE SCALE GENOMIC DNA]</scope>
    <source>
        <strain evidence="2">CCM 8939</strain>
    </source>
</reference>
<name>A0ABQ2BBE1_9SPHI</name>
<organism evidence="1 2">
    <name type="scientific">Pedobacter mendelii</name>
    <dbReference type="NCBI Taxonomy" id="1908240"/>
    <lineage>
        <taxon>Bacteria</taxon>
        <taxon>Pseudomonadati</taxon>
        <taxon>Bacteroidota</taxon>
        <taxon>Sphingobacteriia</taxon>
        <taxon>Sphingobacteriales</taxon>
        <taxon>Sphingobacteriaceae</taxon>
        <taxon>Pedobacter</taxon>
    </lineage>
</organism>
<proteinExistence type="predicted"/>
<dbReference type="Proteomes" id="UP000645390">
    <property type="component" value="Unassembled WGS sequence"/>
</dbReference>
<sequence length="95" mass="10790">MLKIIKTEEEYELALEKAYSLLQEDIVLGSDQADELELITLLIEHYEEANYPIMPSSPIEAIKFRLDQLGKTQTELSKMFVVRSGQSEILSVSAN</sequence>
<accession>A0ABQ2BBE1</accession>
<protein>
    <recommendedName>
        <fullName evidence="3">HTH-type transcriptional regulator / antitoxin HigA</fullName>
    </recommendedName>
</protein>
<evidence type="ECO:0000313" key="1">
    <source>
        <dbReference type="EMBL" id="GGI22179.1"/>
    </source>
</evidence>
<gene>
    <name evidence="1" type="ORF">GCM10008119_01350</name>
</gene>